<gene>
    <name evidence="3" type="ORF">LSTR_LSTR001254</name>
</gene>
<dbReference type="GO" id="GO:0000302">
    <property type="term" value="P:response to reactive oxygen species"/>
    <property type="evidence" value="ECO:0007669"/>
    <property type="project" value="TreeGrafter"/>
</dbReference>
<evidence type="ECO:0000313" key="4">
    <source>
        <dbReference type="Proteomes" id="UP000291343"/>
    </source>
</evidence>
<comment type="caution">
    <text evidence="3">The sequence shown here is derived from an EMBL/GenBank/DDBJ whole genome shotgun (WGS) entry which is preliminary data.</text>
</comment>
<dbReference type="GO" id="GO:0006629">
    <property type="term" value="P:lipid metabolic process"/>
    <property type="evidence" value="ECO:0007669"/>
    <property type="project" value="TreeGrafter"/>
</dbReference>
<dbReference type="Proteomes" id="UP000291343">
    <property type="component" value="Unassembled WGS sequence"/>
</dbReference>
<dbReference type="OrthoDB" id="565904at2759"/>
<dbReference type="AlphaFoldDB" id="A0A482XBF8"/>
<dbReference type="SMR" id="A0A482XBF8"/>
<dbReference type="PANTHER" id="PTHR10612:SF34">
    <property type="entry name" value="APOLIPOPROTEIN D"/>
    <property type="match status" value="1"/>
</dbReference>
<reference evidence="3 4" key="1">
    <citation type="journal article" date="2017" name="Gigascience">
        <title>Genome sequence of the small brown planthopper, Laodelphax striatellus.</title>
        <authorList>
            <person name="Zhu J."/>
            <person name="Jiang F."/>
            <person name="Wang X."/>
            <person name="Yang P."/>
            <person name="Bao Y."/>
            <person name="Zhao W."/>
            <person name="Wang W."/>
            <person name="Lu H."/>
            <person name="Wang Q."/>
            <person name="Cui N."/>
            <person name="Li J."/>
            <person name="Chen X."/>
            <person name="Luo L."/>
            <person name="Yu J."/>
            <person name="Kang L."/>
            <person name="Cui F."/>
        </authorList>
    </citation>
    <scope>NUCLEOTIDE SEQUENCE [LARGE SCALE GENOMIC DNA]</scope>
    <source>
        <strain evidence="3">Lst14</strain>
    </source>
</reference>
<feature type="domain" description="Lipocalin/cytosolic fatty-acid binding" evidence="2">
    <location>
        <begin position="46"/>
        <end position="187"/>
    </location>
</feature>
<dbReference type="InterPro" id="IPR000566">
    <property type="entry name" value="Lipocln_cytosolic_FA-bd_dom"/>
</dbReference>
<dbReference type="GO" id="GO:0005737">
    <property type="term" value="C:cytoplasm"/>
    <property type="evidence" value="ECO:0007669"/>
    <property type="project" value="TreeGrafter"/>
</dbReference>
<dbReference type="PROSITE" id="PS51257">
    <property type="entry name" value="PROKAR_LIPOPROTEIN"/>
    <property type="match status" value="1"/>
</dbReference>
<sequence>MKKTGETIAIAWLILFMAYSCHGHFFFGNCPYLEPVDDFNLTSLEGTWYEIESTGSFIESSVTRCNTPMFSLTGGKNFEFIYTRKIWTSPILISTSGSGRQIKEGRLQLTYRMPVFNVQRVPFIILDYQPNDYILAWSCTQLPFINIQRGWILSSKRSMKNETLDDLYDVIEEKGLSRRYFVTIVQDDCDQN</sequence>
<dbReference type="Gene3D" id="2.40.128.20">
    <property type="match status" value="1"/>
</dbReference>
<evidence type="ECO:0000313" key="3">
    <source>
        <dbReference type="EMBL" id="RZF43076.1"/>
    </source>
</evidence>
<dbReference type="PANTHER" id="PTHR10612">
    <property type="entry name" value="APOLIPOPROTEIN D"/>
    <property type="match status" value="1"/>
</dbReference>
<dbReference type="EMBL" id="QKKF02013261">
    <property type="protein sequence ID" value="RZF43076.1"/>
    <property type="molecule type" value="Genomic_DNA"/>
</dbReference>
<evidence type="ECO:0000259" key="2">
    <source>
        <dbReference type="Pfam" id="PF00061"/>
    </source>
</evidence>
<dbReference type="InterPro" id="IPR012674">
    <property type="entry name" value="Calycin"/>
</dbReference>
<keyword evidence="4" id="KW-1185">Reference proteome</keyword>
<dbReference type="SUPFAM" id="SSF50814">
    <property type="entry name" value="Lipocalins"/>
    <property type="match status" value="1"/>
</dbReference>
<feature type="chain" id="PRO_5019861820" description="Lipocalin/cytosolic fatty-acid binding domain-containing protein" evidence="1">
    <location>
        <begin position="24"/>
        <end position="192"/>
    </location>
</feature>
<dbReference type="Pfam" id="PF00061">
    <property type="entry name" value="Lipocalin"/>
    <property type="match status" value="1"/>
</dbReference>
<accession>A0A482XBF8</accession>
<dbReference type="InParanoid" id="A0A482XBF8"/>
<protein>
    <recommendedName>
        <fullName evidence="2">Lipocalin/cytosolic fatty-acid binding domain-containing protein</fullName>
    </recommendedName>
</protein>
<organism evidence="3 4">
    <name type="scientific">Laodelphax striatellus</name>
    <name type="common">Small brown planthopper</name>
    <name type="synonym">Delphax striatella</name>
    <dbReference type="NCBI Taxonomy" id="195883"/>
    <lineage>
        <taxon>Eukaryota</taxon>
        <taxon>Metazoa</taxon>
        <taxon>Ecdysozoa</taxon>
        <taxon>Arthropoda</taxon>
        <taxon>Hexapoda</taxon>
        <taxon>Insecta</taxon>
        <taxon>Pterygota</taxon>
        <taxon>Neoptera</taxon>
        <taxon>Paraneoptera</taxon>
        <taxon>Hemiptera</taxon>
        <taxon>Auchenorrhyncha</taxon>
        <taxon>Fulgoroidea</taxon>
        <taxon>Delphacidae</taxon>
        <taxon>Criomorphinae</taxon>
        <taxon>Laodelphax</taxon>
    </lineage>
</organism>
<proteinExistence type="predicted"/>
<name>A0A482XBF8_LAOST</name>
<keyword evidence="1" id="KW-0732">Signal</keyword>
<feature type="signal peptide" evidence="1">
    <location>
        <begin position="1"/>
        <end position="23"/>
    </location>
</feature>
<evidence type="ECO:0000256" key="1">
    <source>
        <dbReference type="SAM" id="SignalP"/>
    </source>
</evidence>